<gene>
    <name evidence="4" type="ORF">SVIO_063710</name>
</gene>
<evidence type="ECO:0000313" key="4">
    <source>
        <dbReference type="EMBL" id="GDY55748.1"/>
    </source>
</evidence>
<dbReference type="GO" id="GO:0016407">
    <property type="term" value="F:acetyltransferase activity"/>
    <property type="evidence" value="ECO:0007669"/>
    <property type="project" value="InterPro"/>
</dbReference>
<organism evidence="4 5">
    <name type="scientific">Streptomyces violaceusniger</name>
    <dbReference type="NCBI Taxonomy" id="68280"/>
    <lineage>
        <taxon>Bacteria</taxon>
        <taxon>Bacillati</taxon>
        <taxon>Actinomycetota</taxon>
        <taxon>Actinomycetes</taxon>
        <taxon>Kitasatosporales</taxon>
        <taxon>Streptomycetaceae</taxon>
        <taxon>Streptomyces</taxon>
        <taxon>Streptomyces violaceusniger group</taxon>
    </lineage>
</organism>
<keyword evidence="4" id="KW-0808">Transferase</keyword>
<evidence type="ECO:0000256" key="3">
    <source>
        <dbReference type="SAM" id="MobiDB-lite"/>
    </source>
</evidence>
<name>A0A4D4LB92_STRVO</name>
<dbReference type="EMBL" id="BJHW01000001">
    <property type="protein sequence ID" value="GDY55748.1"/>
    <property type="molecule type" value="Genomic_DNA"/>
</dbReference>
<dbReference type="InterPro" id="IPR001447">
    <property type="entry name" value="Arylamine_N-AcTrfase"/>
</dbReference>
<proteinExistence type="inferred from homology"/>
<evidence type="ECO:0000313" key="5">
    <source>
        <dbReference type="Proteomes" id="UP000301309"/>
    </source>
</evidence>
<evidence type="ECO:0000256" key="2">
    <source>
        <dbReference type="RuleBase" id="RU003452"/>
    </source>
</evidence>
<feature type="region of interest" description="Disordered" evidence="3">
    <location>
        <begin position="273"/>
        <end position="314"/>
    </location>
</feature>
<dbReference type="Gene3D" id="2.40.128.150">
    <property type="entry name" value="Cysteine proteinases"/>
    <property type="match status" value="1"/>
</dbReference>
<dbReference type="PANTHER" id="PTHR11786:SF0">
    <property type="entry name" value="ARYLAMINE N-ACETYLTRANSFERASE 4-RELATED"/>
    <property type="match status" value="1"/>
</dbReference>
<sequence length="314" mass="34931">MEPARIALDLDAYLTRIGWTGDRRPAPTVETLRAVHRAHLTSIPFENLDPLLGSAPSLAVPDLEAKLVRGRRGGYCYEHNTLLTAALTALGFRVTGLTARVRVGAAPGTVRPRTHMLLLVGIPGEERRYVADVGFGSIGGLLEAVPLVADTEFHDGTRRHRYVREPHPEGLEDLWVFQAFLDGSWQDQYAFTREPFDASDYGVINWHVATNPRSPFQHTLHVQRTGLDRHLLLSGRTLVETYSDGSRKERELADNDEVLRVLAAEFGIELPRTRPCRTDGTGVTPGGSPHRPRSWHDHPANGPMGGWQGRMEHE</sequence>
<keyword evidence="5" id="KW-1185">Reference proteome</keyword>
<comment type="caution">
    <text evidence="4">The sequence shown here is derived from an EMBL/GenBank/DDBJ whole genome shotgun (WGS) entry which is preliminary data.</text>
</comment>
<dbReference type="PANTHER" id="PTHR11786">
    <property type="entry name" value="N-HYDROXYARYLAMINE O-ACETYLTRANSFERASE"/>
    <property type="match status" value="1"/>
</dbReference>
<comment type="similarity">
    <text evidence="1 2">Belongs to the arylamine N-acetyltransferase family.</text>
</comment>
<dbReference type="AlphaFoldDB" id="A0A4D4LB92"/>
<dbReference type="Gene3D" id="3.30.2140.10">
    <property type="entry name" value="Arylamine N-acetyltransferase"/>
    <property type="match status" value="1"/>
</dbReference>
<dbReference type="Pfam" id="PF00797">
    <property type="entry name" value="Acetyltransf_2"/>
    <property type="match status" value="1"/>
</dbReference>
<dbReference type="SUPFAM" id="SSF54001">
    <property type="entry name" value="Cysteine proteinases"/>
    <property type="match status" value="1"/>
</dbReference>
<evidence type="ECO:0000256" key="1">
    <source>
        <dbReference type="ARBA" id="ARBA00006547"/>
    </source>
</evidence>
<dbReference type="Proteomes" id="UP000301309">
    <property type="component" value="Unassembled WGS sequence"/>
</dbReference>
<dbReference type="InterPro" id="IPR038765">
    <property type="entry name" value="Papain-like_cys_pep_sf"/>
</dbReference>
<dbReference type="PRINTS" id="PR01543">
    <property type="entry name" value="ANATRNSFRASE"/>
</dbReference>
<accession>A0A4D4LB92</accession>
<protein>
    <submittedName>
        <fullName evidence="4">Putative arylamine n-acetyl transferase</fullName>
    </submittedName>
</protein>
<reference evidence="4 5" key="1">
    <citation type="journal article" date="2020" name="Int. J. Syst. Evol. Microbiol.">
        <title>Reclassification of Streptomyces castelarensis and Streptomyces sporoclivatus as later heterotypic synonyms of Streptomyces antimycoticus.</title>
        <authorList>
            <person name="Komaki H."/>
            <person name="Tamura T."/>
        </authorList>
    </citation>
    <scope>NUCLEOTIDE SEQUENCE [LARGE SCALE GENOMIC DNA]</scope>
    <source>
        <strain evidence="4 5">NBRC 13459</strain>
    </source>
</reference>